<keyword evidence="5" id="KW-1185">Reference proteome</keyword>
<evidence type="ECO:0000313" key="5">
    <source>
        <dbReference type="Proteomes" id="UP000628984"/>
    </source>
</evidence>
<feature type="transmembrane region" description="Helical" evidence="2">
    <location>
        <begin position="37"/>
        <end position="55"/>
    </location>
</feature>
<proteinExistence type="predicted"/>
<dbReference type="RefSeq" id="WP_189632156.1">
    <property type="nucleotide sequence ID" value="NZ_BMYQ01000001.1"/>
</dbReference>
<dbReference type="Pfam" id="PF13650">
    <property type="entry name" value="Asp_protease_2"/>
    <property type="match status" value="1"/>
</dbReference>
<evidence type="ECO:0000313" key="4">
    <source>
        <dbReference type="EMBL" id="GGW21987.1"/>
    </source>
</evidence>
<sequence length="192" mass="21266">MDSDLLPRLLYILLLLAALGGWMLTEFRARLGQTLRMLMAWGMILLGLVAGYGLWSDVRPQLLSVQQVQGERIEVTRDGDGHFHLTLNISGTPVRFMVDTGASNVVLSNRDAGRLGVDASRLAFVGRAATANGIIRTARVMLSDVQLGDFRDARLPAYVTDGDMDVSLLGMDYLRLYRIEIDGNRMILTRRG</sequence>
<comment type="caution">
    <text evidence="4">The sequence shown here is derived from an EMBL/GenBank/DDBJ whole genome shotgun (WGS) entry which is preliminary data.</text>
</comment>
<keyword evidence="2" id="KW-0812">Transmembrane</keyword>
<evidence type="ECO:0000259" key="3">
    <source>
        <dbReference type="PROSITE" id="PS50175"/>
    </source>
</evidence>
<dbReference type="EMBL" id="BMYQ01000001">
    <property type="protein sequence ID" value="GGW21987.1"/>
    <property type="molecule type" value="Genomic_DNA"/>
</dbReference>
<keyword evidence="4" id="KW-0645">Protease</keyword>
<dbReference type="PROSITE" id="PS00141">
    <property type="entry name" value="ASP_PROTEASE"/>
    <property type="match status" value="1"/>
</dbReference>
<keyword evidence="2" id="KW-1133">Transmembrane helix</keyword>
<gene>
    <name evidence="4" type="ORF">GCM10011452_04330</name>
</gene>
<evidence type="ECO:0000256" key="2">
    <source>
        <dbReference type="SAM" id="Phobius"/>
    </source>
</evidence>
<feature type="transmembrane region" description="Helical" evidence="2">
    <location>
        <begin position="6"/>
        <end position="25"/>
    </location>
</feature>
<dbReference type="AlphaFoldDB" id="A0A918IP45"/>
<dbReference type="InterPro" id="IPR001995">
    <property type="entry name" value="Peptidase_A2_cat"/>
</dbReference>
<keyword evidence="2" id="KW-0472">Membrane</keyword>
<reference evidence="4" key="2">
    <citation type="submission" date="2020-09" db="EMBL/GenBank/DDBJ databases">
        <authorList>
            <person name="Sun Q."/>
            <person name="Kim S."/>
        </authorList>
    </citation>
    <scope>NUCLEOTIDE SEQUENCE</scope>
    <source>
        <strain evidence="4">KCTC 23714</strain>
    </source>
</reference>
<organism evidence="4 5">
    <name type="scientific">Gemmobacter lanyuensis</name>
    <dbReference type="NCBI Taxonomy" id="1054497"/>
    <lineage>
        <taxon>Bacteria</taxon>
        <taxon>Pseudomonadati</taxon>
        <taxon>Pseudomonadota</taxon>
        <taxon>Alphaproteobacteria</taxon>
        <taxon>Rhodobacterales</taxon>
        <taxon>Paracoccaceae</taxon>
        <taxon>Gemmobacter</taxon>
    </lineage>
</organism>
<feature type="domain" description="Peptidase A2" evidence="3">
    <location>
        <begin position="94"/>
        <end position="173"/>
    </location>
</feature>
<name>A0A918IP45_9RHOB</name>
<dbReference type="CDD" id="cd05483">
    <property type="entry name" value="retropepsin_like_bacteria"/>
    <property type="match status" value="1"/>
</dbReference>
<dbReference type="PROSITE" id="PS50175">
    <property type="entry name" value="ASP_PROT_RETROV"/>
    <property type="match status" value="1"/>
</dbReference>
<dbReference type="InterPro" id="IPR034122">
    <property type="entry name" value="Retropepsin-like_bacterial"/>
</dbReference>
<evidence type="ECO:0000256" key="1">
    <source>
        <dbReference type="ARBA" id="ARBA00022801"/>
    </source>
</evidence>
<dbReference type="InterPro" id="IPR021109">
    <property type="entry name" value="Peptidase_aspartic_dom_sf"/>
</dbReference>
<accession>A0A918IP45</accession>
<dbReference type="GO" id="GO:0006508">
    <property type="term" value="P:proteolysis"/>
    <property type="evidence" value="ECO:0007669"/>
    <property type="project" value="UniProtKB-KW"/>
</dbReference>
<dbReference type="InterPro" id="IPR011969">
    <property type="entry name" value="Clan_AA_Asp_peptidase_C"/>
</dbReference>
<dbReference type="GO" id="GO:0004190">
    <property type="term" value="F:aspartic-type endopeptidase activity"/>
    <property type="evidence" value="ECO:0007669"/>
    <property type="project" value="InterPro"/>
</dbReference>
<protein>
    <submittedName>
        <fullName evidence="4">Aspartyl protease</fullName>
    </submittedName>
</protein>
<dbReference type="InterPro" id="IPR001969">
    <property type="entry name" value="Aspartic_peptidase_AS"/>
</dbReference>
<dbReference type="Proteomes" id="UP000628984">
    <property type="component" value="Unassembled WGS sequence"/>
</dbReference>
<keyword evidence="1" id="KW-0378">Hydrolase</keyword>
<reference evidence="4" key="1">
    <citation type="journal article" date="2014" name="Int. J. Syst. Evol. Microbiol.">
        <title>Complete genome sequence of Corynebacterium casei LMG S-19264T (=DSM 44701T), isolated from a smear-ripened cheese.</title>
        <authorList>
            <consortium name="US DOE Joint Genome Institute (JGI-PGF)"/>
            <person name="Walter F."/>
            <person name="Albersmeier A."/>
            <person name="Kalinowski J."/>
            <person name="Ruckert C."/>
        </authorList>
    </citation>
    <scope>NUCLEOTIDE SEQUENCE</scope>
    <source>
        <strain evidence="4">KCTC 23714</strain>
    </source>
</reference>
<dbReference type="NCBIfam" id="TIGR02281">
    <property type="entry name" value="clan_AA_DTGA"/>
    <property type="match status" value="1"/>
</dbReference>
<dbReference type="SUPFAM" id="SSF50630">
    <property type="entry name" value="Acid proteases"/>
    <property type="match status" value="1"/>
</dbReference>
<dbReference type="Gene3D" id="2.40.70.10">
    <property type="entry name" value="Acid Proteases"/>
    <property type="match status" value="1"/>
</dbReference>